<name>A0ACB8FPF0_9SAUR</name>
<sequence length="153" mass="17107">MACWSPATRTLQRSPLRTDCPKANTPERNASLPHVPTEDTNHTCDNNRPEPAGTARHGRCFSLPTKTTCCDPLTQPDATGALFHPREGRRQGIGAHPAPRERASAEYTSRRPRQRQQQQSRVCWAGSARPACSAYVKIPKLRFVLLIVFAERH</sequence>
<protein>
    <submittedName>
        <fullName evidence="1">Uncharacterized protein</fullName>
    </submittedName>
</protein>
<accession>A0ACB8FPF0</accession>
<gene>
    <name evidence="1" type="ORF">K3G42_019874</name>
</gene>
<keyword evidence="2" id="KW-1185">Reference proteome</keyword>
<dbReference type="EMBL" id="CM037619">
    <property type="protein sequence ID" value="KAH8007301.1"/>
    <property type="molecule type" value="Genomic_DNA"/>
</dbReference>
<proteinExistence type="predicted"/>
<evidence type="ECO:0000313" key="2">
    <source>
        <dbReference type="Proteomes" id="UP000827872"/>
    </source>
</evidence>
<dbReference type="Proteomes" id="UP000827872">
    <property type="component" value="Linkage Group LG06"/>
</dbReference>
<organism evidence="1 2">
    <name type="scientific">Sphaerodactylus townsendi</name>
    <dbReference type="NCBI Taxonomy" id="933632"/>
    <lineage>
        <taxon>Eukaryota</taxon>
        <taxon>Metazoa</taxon>
        <taxon>Chordata</taxon>
        <taxon>Craniata</taxon>
        <taxon>Vertebrata</taxon>
        <taxon>Euteleostomi</taxon>
        <taxon>Lepidosauria</taxon>
        <taxon>Squamata</taxon>
        <taxon>Bifurcata</taxon>
        <taxon>Gekkota</taxon>
        <taxon>Sphaerodactylidae</taxon>
        <taxon>Sphaerodactylus</taxon>
    </lineage>
</organism>
<reference evidence="1" key="1">
    <citation type="submission" date="2021-08" db="EMBL/GenBank/DDBJ databases">
        <title>The first chromosome-level gecko genome reveals the dynamic sex chromosomes of Neotropical dwarf geckos (Sphaerodactylidae: Sphaerodactylus).</title>
        <authorList>
            <person name="Pinto B.J."/>
            <person name="Keating S.E."/>
            <person name="Gamble T."/>
        </authorList>
    </citation>
    <scope>NUCLEOTIDE SEQUENCE</scope>
    <source>
        <strain evidence="1">TG3544</strain>
    </source>
</reference>
<evidence type="ECO:0000313" key="1">
    <source>
        <dbReference type="EMBL" id="KAH8007301.1"/>
    </source>
</evidence>
<comment type="caution">
    <text evidence="1">The sequence shown here is derived from an EMBL/GenBank/DDBJ whole genome shotgun (WGS) entry which is preliminary data.</text>
</comment>